<comment type="caution">
    <text evidence="1">The sequence shown here is derived from an EMBL/GenBank/DDBJ whole genome shotgun (WGS) entry which is preliminary data.</text>
</comment>
<reference evidence="2" key="1">
    <citation type="journal article" date="2019" name="Int. J. Syst. Evol. Microbiol.">
        <title>The Global Catalogue of Microorganisms (GCM) 10K type strain sequencing project: providing services to taxonomists for standard genome sequencing and annotation.</title>
        <authorList>
            <consortium name="The Broad Institute Genomics Platform"/>
            <consortium name="The Broad Institute Genome Sequencing Center for Infectious Disease"/>
            <person name="Wu L."/>
            <person name="Ma J."/>
        </authorList>
    </citation>
    <scope>NUCLEOTIDE SEQUENCE [LARGE SCALE GENOMIC DNA]</scope>
    <source>
        <strain evidence="2">JCM 18531</strain>
    </source>
</reference>
<keyword evidence="2" id="KW-1185">Reference proteome</keyword>
<sequence>MQPPPKRKVASSTLAWGTDAERQTIRSTTCSAIAMLRTQPFTDNHRKRQYSVVANRGDFLTTHEVSDLLGVEARQVRVLAETGSITRVARGIFDRTSVERYRAERGSGRTRTWAEHTAWGAIAELSGAAPLGLGDTQRYRVRATLLEITDPTELVTRLRDRATVTTWSGHRSVIARVRDELVIPGRRRLGLAEDDTVVDGYVHAERIADLVRRCRLVEDTTGSITLRHTSMDIDFVAYLATLNRTLSAVDAATSLDPRERGVGEQTLIGRLELFRENARR</sequence>
<dbReference type="EMBL" id="BAABKM010000002">
    <property type="protein sequence ID" value="GAA4700031.1"/>
    <property type="molecule type" value="Genomic_DNA"/>
</dbReference>
<evidence type="ECO:0000313" key="1">
    <source>
        <dbReference type="EMBL" id="GAA4700031.1"/>
    </source>
</evidence>
<evidence type="ECO:0000313" key="2">
    <source>
        <dbReference type="Proteomes" id="UP001499974"/>
    </source>
</evidence>
<name>A0ABP8X3P9_9ACTN</name>
<dbReference type="Proteomes" id="UP001499974">
    <property type="component" value="Unassembled WGS sequence"/>
</dbReference>
<accession>A0ABP8X3P9</accession>
<evidence type="ECO:0008006" key="3">
    <source>
        <dbReference type="Google" id="ProtNLM"/>
    </source>
</evidence>
<protein>
    <recommendedName>
        <fullName evidence="3">Helix-turn-helix domain-containing protein</fullName>
    </recommendedName>
</protein>
<organism evidence="1 2">
    <name type="scientific">Nocardioides conyzicola</name>
    <dbReference type="NCBI Taxonomy" id="1651781"/>
    <lineage>
        <taxon>Bacteria</taxon>
        <taxon>Bacillati</taxon>
        <taxon>Actinomycetota</taxon>
        <taxon>Actinomycetes</taxon>
        <taxon>Propionibacteriales</taxon>
        <taxon>Nocardioidaceae</taxon>
        <taxon>Nocardioides</taxon>
    </lineage>
</organism>
<gene>
    <name evidence="1" type="ORF">GCM10023349_15700</name>
</gene>
<proteinExistence type="predicted"/>